<gene>
    <name evidence="1" type="ORF">MMYC01_205492</name>
</gene>
<proteinExistence type="predicted"/>
<name>A0A175W406_9PEZI</name>
<evidence type="ECO:0000313" key="1">
    <source>
        <dbReference type="EMBL" id="KXX78189.1"/>
    </source>
</evidence>
<dbReference type="OrthoDB" id="2157530at2759"/>
<dbReference type="AlphaFoldDB" id="A0A175W406"/>
<evidence type="ECO:0000313" key="2">
    <source>
        <dbReference type="Proteomes" id="UP000078237"/>
    </source>
</evidence>
<keyword evidence="2" id="KW-1185">Reference proteome</keyword>
<accession>A0A175W406</accession>
<dbReference type="VEuPathDB" id="FungiDB:MMYC01_205492"/>
<comment type="caution">
    <text evidence="1">The sequence shown here is derived from an EMBL/GenBank/DDBJ whole genome shotgun (WGS) entry which is preliminary data.</text>
</comment>
<protein>
    <submittedName>
        <fullName evidence="1">Uncharacterized protein</fullName>
    </submittedName>
</protein>
<dbReference type="Proteomes" id="UP000078237">
    <property type="component" value="Unassembled WGS sequence"/>
</dbReference>
<organism evidence="1 2">
    <name type="scientific">Madurella mycetomatis</name>
    <dbReference type="NCBI Taxonomy" id="100816"/>
    <lineage>
        <taxon>Eukaryota</taxon>
        <taxon>Fungi</taxon>
        <taxon>Dikarya</taxon>
        <taxon>Ascomycota</taxon>
        <taxon>Pezizomycotina</taxon>
        <taxon>Sordariomycetes</taxon>
        <taxon>Sordariomycetidae</taxon>
        <taxon>Sordariales</taxon>
        <taxon>Sordariales incertae sedis</taxon>
        <taxon>Madurella</taxon>
    </lineage>
</organism>
<sequence length="188" mass="21335">MDLVTLAEELRNFKSTLPSDKIYGIGGLTSENDNFTVDYSDPWAAVLQRMRPHHPGLRSPRCDNTLHIGDHLLEYIDNFDSIWPIPLPRGSYDEEVPVGPVFHARRVQRRLEVGRAYHRNILRIALSNHGAGFDPVTLRETLHSAALWRTFICNHTRDNKVPDPMALPYAEGFIILMGAVLSEDKGPR</sequence>
<reference evidence="1 2" key="1">
    <citation type="journal article" date="2016" name="Genome Announc.">
        <title>Genome Sequence of Madurella mycetomatis mm55, Isolated from a Human Mycetoma Case in Sudan.</title>
        <authorList>
            <person name="Smit S."/>
            <person name="Derks M.F."/>
            <person name="Bervoets S."/>
            <person name="Fahal A."/>
            <person name="van Leeuwen W."/>
            <person name="van Belkum A."/>
            <person name="van de Sande W.W."/>
        </authorList>
    </citation>
    <scope>NUCLEOTIDE SEQUENCE [LARGE SCALE GENOMIC DNA]</scope>
    <source>
        <strain evidence="2">mm55</strain>
    </source>
</reference>
<dbReference type="EMBL" id="LCTW02000130">
    <property type="protein sequence ID" value="KXX78189.1"/>
    <property type="molecule type" value="Genomic_DNA"/>
</dbReference>